<keyword evidence="3 5" id="KW-0804">Transcription</keyword>
<protein>
    <recommendedName>
        <fullName evidence="5">Transcription factor</fullName>
        <shortName evidence="5">bHLH transcription factor</shortName>
    </recommendedName>
    <alternativeName>
        <fullName evidence="5">Basic helix-loop-helix protein</fullName>
    </alternativeName>
</protein>
<keyword evidence="9" id="KW-1185">Reference proteome</keyword>
<dbReference type="EMBL" id="PKPP01003831">
    <property type="protein sequence ID" value="PWA67441.1"/>
    <property type="molecule type" value="Genomic_DNA"/>
</dbReference>
<evidence type="ECO:0000256" key="2">
    <source>
        <dbReference type="ARBA" id="ARBA00023015"/>
    </source>
</evidence>
<dbReference type="Pfam" id="PF00010">
    <property type="entry name" value="HLH"/>
    <property type="match status" value="1"/>
</dbReference>
<dbReference type="PANTHER" id="PTHR11514:SF53">
    <property type="entry name" value="TRANSCRIPTION FACTOR BHLH3"/>
    <property type="match status" value="1"/>
</dbReference>
<feature type="compositionally biased region" description="Basic residues" evidence="6">
    <location>
        <begin position="312"/>
        <end position="321"/>
    </location>
</feature>
<dbReference type="AlphaFoldDB" id="A0A2U1N1P3"/>
<comment type="subcellular location">
    <subcellularLocation>
        <location evidence="1 5">Nucleus</location>
    </subcellularLocation>
</comment>
<dbReference type="Gene3D" id="4.10.280.10">
    <property type="entry name" value="Helix-loop-helix DNA-binding domain"/>
    <property type="match status" value="1"/>
</dbReference>
<evidence type="ECO:0000256" key="1">
    <source>
        <dbReference type="ARBA" id="ARBA00004123"/>
    </source>
</evidence>
<feature type="compositionally biased region" description="Basic and acidic residues" evidence="6">
    <location>
        <begin position="322"/>
        <end position="336"/>
    </location>
</feature>
<evidence type="ECO:0000313" key="8">
    <source>
        <dbReference type="EMBL" id="PWA67441.1"/>
    </source>
</evidence>
<dbReference type="OrthoDB" id="677168at2759"/>
<dbReference type="GO" id="GO:0005634">
    <property type="term" value="C:nucleus"/>
    <property type="evidence" value="ECO:0007669"/>
    <property type="project" value="UniProtKB-SubCell"/>
</dbReference>
<evidence type="ECO:0000259" key="7">
    <source>
        <dbReference type="PROSITE" id="PS50888"/>
    </source>
</evidence>
<dbReference type="STRING" id="35608.A0A2U1N1P3"/>
<keyword evidence="2 5" id="KW-0805">Transcription regulation</keyword>
<dbReference type="GO" id="GO:0000976">
    <property type="term" value="F:transcription cis-regulatory region binding"/>
    <property type="evidence" value="ECO:0007669"/>
    <property type="project" value="TreeGrafter"/>
</dbReference>
<dbReference type="InterPro" id="IPR011598">
    <property type="entry name" value="bHLH_dom"/>
</dbReference>
<dbReference type="InterPro" id="IPR025610">
    <property type="entry name" value="MYC/MYB_N"/>
</dbReference>
<proteinExistence type="predicted"/>
<dbReference type="InterPro" id="IPR036638">
    <property type="entry name" value="HLH_DNA-bd_sf"/>
</dbReference>
<gene>
    <name evidence="8" type="ORF">CTI12_AA152510</name>
</gene>
<evidence type="ECO:0000256" key="4">
    <source>
        <dbReference type="ARBA" id="ARBA00023242"/>
    </source>
</evidence>
<reference evidence="8 9" key="1">
    <citation type="journal article" date="2018" name="Mol. Plant">
        <title>The genome of Artemisia annua provides insight into the evolution of Asteraceae family and artemisinin biosynthesis.</title>
        <authorList>
            <person name="Shen Q."/>
            <person name="Zhang L."/>
            <person name="Liao Z."/>
            <person name="Wang S."/>
            <person name="Yan T."/>
            <person name="Shi P."/>
            <person name="Liu M."/>
            <person name="Fu X."/>
            <person name="Pan Q."/>
            <person name="Wang Y."/>
            <person name="Lv Z."/>
            <person name="Lu X."/>
            <person name="Zhang F."/>
            <person name="Jiang W."/>
            <person name="Ma Y."/>
            <person name="Chen M."/>
            <person name="Hao X."/>
            <person name="Li L."/>
            <person name="Tang Y."/>
            <person name="Lv G."/>
            <person name="Zhou Y."/>
            <person name="Sun X."/>
            <person name="Brodelius P.E."/>
            <person name="Rose J.K.C."/>
            <person name="Tang K."/>
        </authorList>
    </citation>
    <scope>NUCLEOTIDE SEQUENCE [LARGE SCALE GENOMIC DNA]</scope>
    <source>
        <strain evidence="9">cv. Huhao1</strain>
        <tissue evidence="8">Leaf</tissue>
    </source>
</reference>
<keyword evidence="4 5" id="KW-0539">Nucleus</keyword>
<name>A0A2U1N1P3_ARTAN</name>
<dbReference type="SMART" id="SM00353">
    <property type="entry name" value="HLH"/>
    <property type="match status" value="1"/>
</dbReference>
<evidence type="ECO:0000313" key="9">
    <source>
        <dbReference type="Proteomes" id="UP000245207"/>
    </source>
</evidence>
<evidence type="ECO:0000256" key="3">
    <source>
        <dbReference type="ARBA" id="ARBA00023163"/>
    </source>
</evidence>
<evidence type="ECO:0000256" key="5">
    <source>
        <dbReference type="RuleBase" id="RU369104"/>
    </source>
</evidence>
<dbReference type="Pfam" id="PF14215">
    <property type="entry name" value="bHLH-MYC_N"/>
    <property type="match status" value="1"/>
</dbReference>
<dbReference type="GO" id="GO:0003700">
    <property type="term" value="F:DNA-binding transcription factor activity"/>
    <property type="evidence" value="ECO:0007669"/>
    <property type="project" value="InterPro"/>
</dbReference>
<dbReference type="FunFam" id="4.10.280.10:FF:000078">
    <property type="entry name" value="Transcription factor bHLH13"/>
    <property type="match status" value="1"/>
</dbReference>
<dbReference type="Proteomes" id="UP000245207">
    <property type="component" value="Unassembled WGS sequence"/>
</dbReference>
<evidence type="ECO:0000256" key="6">
    <source>
        <dbReference type="SAM" id="MobiDB-lite"/>
    </source>
</evidence>
<feature type="region of interest" description="Disordered" evidence="6">
    <location>
        <begin position="302"/>
        <end position="336"/>
    </location>
</feature>
<feature type="domain" description="BHLH" evidence="7">
    <location>
        <begin position="325"/>
        <end position="374"/>
    </location>
</feature>
<dbReference type="PROSITE" id="PS50888">
    <property type="entry name" value="BHLH"/>
    <property type="match status" value="1"/>
</dbReference>
<dbReference type="GO" id="GO:0046983">
    <property type="term" value="F:protein dimerization activity"/>
    <property type="evidence" value="ECO:0007669"/>
    <property type="project" value="InterPro"/>
</dbReference>
<accession>A0A2U1N1P3</accession>
<dbReference type="PANTHER" id="PTHR11514">
    <property type="entry name" value="MYC"/>
    <property type="match status" value="1"/>
</dbReference>
<dbReference type="InterPro" id="IPR045084">
    <property type="entry name" value="AIB/MYC-like"/>
</dbReference>
<sequence length="468" mass="52516">MGDKFRLEEEVKGMLDSVLGREAREFFVWSASNKAPDEFRSKTSDLGVQEGLHKILEGSDWNYVVFWQVSNSKSGKSALIWGDGHRKESKEHEEYNNNRDETVKRMRVLQTLHSCFNGSHEGNIASKMDSVSDLDMLYLTSMYYLFPFDKPSSPSQSFNTSRSVWASDAKSCEEHYHSRSFLAKLARVQTLVLVPVKRGVLEIGSFKSIPEDQTFVSTVKTLFNGYHPPKVLPKIFGQELSLGAKSAPKSGPISISFSPKVEDDMEFGSESYEIQPSFGGNSSNGNQSMVLNSQALVSGLDQSNQDLLTDRKPRKRGRKPANGREEPLNHVEAERQRREKLNQRFYALRAVVPNISKMDKASLLGDAISYITDLQSKIRILEAEKEVTGAPEVDFMARKDDAVLRVSCPLDEHPVARVIKTFREHQIVTQDTNVTVEDGKVIHTFSFQGLAGGAAEELKEKLDTVLLD</sequence>
<comment type="caution">
    <text evidence="8">The sequence shown here is derived from an EMBL/GenBank/DDBJ whole genome shotgun (WGS) entry which is preliminary data.</text>
</comment>
<dbReference type="CDD" id="cd11449">
    <property type="entry name" value="bHLH_AtAIB_like"/>
    <property type="match status" value="1"/>
</dbReference>
<dbReference type="SMR" id="A0A2U1N1P3"/>
<organism evidence="8 9">
    <name type="scientific">Artemisia annua</name>
    <name type="common">Sweet wormwood</name>
    <dbReference type="NCBI Taxonomy" id="35608"/>
    <lineage>
        <taxon>Eukaryota</taxon>
        <taxon>Viridiplantae</taxon>
        <taxon>Streptophyta</taxon>
        <taxon>Embryophyta</taxon>
        <taxon>Tracheophyta</taxon>
        <taxon>Spermatophyta</taxon>
        <taxon>Magnoliopsida</taxon>
        <taxon>eudicotyledons</taxon>
        <taxon>Gunneridae</taxon>
        <taxon>Pentapetalae</taxon>
        <taxon>asterids</taxon>
        <taxon>campanulids</taxon>
        <taxon>Asterales</taxon>
        <taxon>Asteraceae</taxon>
        <taxon>Asteroideae</taxon>
        <taxon>Anthemideae</taxon>
        <taxon>Artemisiinae</taxon>
        <taxon>Artemisia</taxon>
    </lineage>
</organism>
<dbReference type="SUPFAM" id="SSF47459">
    <property type="entry name" value="HLH, helix-loop-helix DNA-binding domain"/>
    <property type="match status" value="1"/>
</dbReference>